<accession>A0ABN8NI47</accession>
<feature type="compositionally biased region" description="Low complexity" evidence="1">
    <location>
        <begin position="192"/>
        <end position="204"/>
    </location>
</feature>
<dbReference type="Pfam" id="PF01391">
    <property type="entry name" value="Collagen"/>
    <property type="match status" value="3"/>
</dbReference>
<protein>
    <recommendedName>
        <fullName evidence="2">CTHRC1 C-terminal domain-containing protein</fullName>
    </recommendedName>
</protein>
<feature type="region of interest" description="Disordered" evidence="1">
    <location>
        <begin position="495"/>
        <end position="572"/>
    </location>
</feature>
<dbReference type="Proteomes" id="UP001159405">
    <property type="component" value="Unassembled WGS sequence"/>
</dbReference>
<dbReference type="Pfam" id="PF25815">
    <property type="entry name" value="CTHRC1_C"/>
    <property type="match status" value="4"/>
</dbReference>
<keyword evidence="4" id="KW-1185">Reference proteome</keyword>
<name>A0ABN8NI47_9CNID</name>
<dbReference type="PANTHER" id="PTHR24637:SF421">
    <property type="entry name" value="CUTICLE COLLAGEN DPY-2"/>
    <property type="match status" value="1"/>
</dbReference>
<evidence type="ECO:0000313" key="4">
    <source>
        <dbReference type="Proteomes" id="UP001159405"/>
    </source>
</evidence>
<dbReference type="InterPro" id="IPR008160">
    <property type="entry name" value="Collagen"/>
</dbReference>
<proteinExistence type="predicted"/>
<dbReference type="EMBL" id="CALNXK010000023">
    <property type="protein sequence ID" value="CAH3110460.1"/>
    <property type="molecule type" value="Genomic_DNA"/>
</dbReference>
<feature type="compositionally biased region" description="Low complexity" evidence="1">
    <location>
        <begin position="827"/>
        <end position="839"/>
    </location>
</feature>
<sequence length="1017" mass="106799">MIYGNGRKKDLHRVRHIEGVCEKIHKGTVRVGFWVGNCASYGSADAYTGWNSVSRIYVEEQIIETDAFLKVLDNNFERIPVFTGYLIMQTFMKIPLATVFCGLLLLLITLCSANDNNSSKPRDKSIPQQTSPCGHGGCFCAPGIPGIPGSPGPAGPAGVAGSPGNHGPEGPMGPRGNKGDEGARGRPGPPGVKGVKGPAGPAGPRGDKGKAGSAGSPGNKGDTGARGSQGPPGPKGAPGSFGRNWKQCVFKNLNDGRDSGLIKECIFKKASDTTGLRVFWSGNLRLANCHACCRRWYFTLNGAECSTPGAIDGVVYMVHGNGGKRTYTVHVTLKESVRKSTRVLFAWDSGSVIAQVTDLLMLTQAGTQCPGYTWKKYLPHRLNNSKATVTTVVQLEILEQIIETDAFLKVFGNDFERAPVFTGYLIMQTFMKIPLATVLCGLLLLLITLCYANDNNSSKPRDKVSFIPQQTSSYGSCGHGGCFCAPGIPGIPGSPGPAGPAGVAGSPGNHGPEGPMGPRGNKGDEGARGKQGAPGVKGGPQGASGSVGSPGNKGDTGARGSQGPPGPKGASGSFARNWKQCVFKNLNDGRDSGLIKECIFKKASDTTGLRVFWSGNLRLYNCHGCCRRWYLTFNGAECSTPAAIDGIVYMVHGTSGKKNLHRVRHIEGVCEKIHKGTVRVGFWVGNCASYGSADAYTGWNSVSRIFVEERIPVFTGYLIMQTFMKIPLATVFCGLLLLLITLCSANDNNSSKLRDKSIPQQTSPYGSCGHGGCFCAPGIPGIPGSPGPAGPAGVAGSPGNHGPEGPMGPRGNKGDEGARGRPGPPGVKGVKGPAGPAGPRGDKGKAGSAGSPGNKGDTGARGSQGPPGPKGAPGSFGRNWKQCVFKNLNDGRDSGLIKECIFKKTSDITGLRVFWNGNLRLRGCHDCCRRWYFTLNGAECSTPGAIDGIVYMIHGNGGKKDLHRVRHVEGVCEKIHKGTVRVGFWVGNCGSYGSADAYTGWNSVSRIYVEEVPPSQA</sequence>
<gene>
    <name evidence="3" type="ORF">PLOB_00019646</name>
</gene>
<reference evidence="3 4" key="1">
    <citation type="submission" date="2022-05" db="EMBL/GenBank/DDBJ databases">
        <authorList>
            <consortium name="Genoscope - CEA"/>
            <person name="William W."/>
        </authorList>
    </citation>
    <scope>NUCLEOTIDE SEQUENCE [LARGE SCALE GENOMIC DNA]</scope>
</reference>
<evidence type="ECO:0000259" key="2">
    <source>
        <dbReference type="Pfam" id="PF25815"/>
    </source>
</evidence>
<evidence type="ECO:0000313" key="3">
    <source>
        <dbReference type="EMBL" id="CAH3110460.1"/>
    </source>
</evidence>
<dbReference type="PANTHER" id="PTHR24637">
    <property type="entry name" value="COLLAGEN"/>
    <property type="match status" value="1"/>
</dbReference>
<feature type="domain" description="CTHRC1 C-terminal" evidence="2">
    <location>
        <begin position="876"/>
        <end position="1009"/>
    </location>
</feature>
<feature type="region of interest" description="Disordered" evidence="1">
    <location>
        <begin position="149"/>
        <end position="241"/>
    </location>
</feature>
<comment type="caution">
    <text evidence="3">The sequence shown here is derived from an EMBL/GenBank/DDBJ whole genome shotgun (WGS) entry which is preliminary data.</text>
</comment>
<feature type="domain" description="CTHRC1 C-terminal" evidence="2">
    <location>
        <begin position="241"/>
        <end position="331"/>
    </location>
</feature>
<feature type="domain" description="CTHRC1 C-terminal" evidence="2">
    <location>
        <begin position="9"/>
        <end position="58"/>
    </location>
</feature>
<organism evidence="3 4">
    <name type="scientific">Porites lobata</name>
    <dbReference type="NCBI Taxonomy" id="104759"/>
    <lineage>
        <taxon>Eukaryota</taxon>
        <taxon>Metazoa</taxon>
        <taxon>Cnidaria</taxon>
        <taxon>Anthozoa</taxon>
        <taxon>Hexacorallia</taxon>
        <taxon>Scleractinia</taxon>
        <taxon>Fungiina</taxon>
        <taxon>Poritidae</taxon>
        <taxon>Porites</taxon>
    </lineage>
</organism>
<feature type="region of interest" description="Disordered" evidence="1">
    <location>
        <begin position="786"/>
        <end position="877"/>
    </location>
</feature>
<evidence type="ECO:0000256" key="1">
    <source>
        <dbReference type="SAM" id="MobiDB-lite"/>
    </source>
</evidence>
<dbReference type="InterPro" id="IPR057873">
    <property type="entry name" value="CTHRC1_C"/>
</dbReference>
<feature type="domain" description="CTHRC1 C-terminal" evidence="2">
    <location>
        <begin position="573"/>
        <end position="707"/>
    </location>
</feature>